<dbReference type="InterPro" id="IPR036271">
    <property type="entry name" value="Tet_transcr_reg_TetR-rel_C_sf"/>
</dbReference>
<dbReference type="EMBL" id="JAAXYH010000007">
    <property type="protein sequence ID" value="NMH65688.1"/>
    <property type="molecule type" value="Genomic_DNA"/>
</dbReference>
<gene>
    <name evidence="6" type="ORF">HC757_10975</name>
</gene>
<sequence>MSLAVVGIGQEQGQDKRQQLVAAAFRLFYVHSIHGIGINQILQESGIAKKTLYHHFSGKDELIEAVVSYRHQVFYLWLSERMQAATAGLAAIEAMFTALDDWFNDRVPCLHDFRGCFFINSCAEFTDAGHPVHKLCVAHKDSIIGLIGEQVTSLGLAREAGLELTEALGLLKEGAIVSAQLRDKTAALRARSLAKALVQGYLARQAGGE</sequence>
<dbReference type="PANTHER" id="PTHR47506:SF3">
    <property type="entry name" value="HTH-TYPE TRANSCRIPTIONAL REGULATOR LMRA"/>
    <property type="match status" value="1"/>
</dbReference>
<name>A0A972FT16_9GAMM</name>
<evidence type="ECO:0000259" key="5">
    <source>
        <dbReference type="PROSITE" id="PS50977"/>
    </source>
</evidence>
<dbReference type="PROSITE" id="PS50977">
    <property type="entry name" value="HTH_TETR_2"/>
    <property type="match status" value="1"/>
</dbReference>
<dbReference type="InterPro" id="IPR001647">
    <property type="entry name" value="HTH_TetR"/>
</dbReference>
<reference evidence="6" key="1">
    <citation type="submission" date="2020-04" db="EMBL/GenBank/DDBJ databases">
        <title>Description of Shewanella salipaludis sp. nov., isolated from a salt marsh.</title>
        <authorList>
            <person name="Park S."/>
            <person name="Yoon J.-H."/>
        </authorList>
    </citation>
    <scope>NUCLEOTIDE SEQUENCE</scope>
    <source>
        <strain evidence="6">SHSM-M6</strain>
    </source>
</reference>
<dbReference type="Pfam" id="PF00440">
    <property type="entry name" value="TetR_N"/>
    <property type="match status" value="1"/>
</dbReference>
<evidence type="ECO:0000256" key="2">
    <source>
        <dbReference type="ARBA" id="ARBA00023125"/>
    </source>
</evidence>
<dbReference type="InterPro" id="IPR009057">
    <property type="entry name" value="Homeodomain-like_sf"/>
</dbReference>
<feature type="domain" description="HTH tetR-type" evidence="5">
    <location>
        <begin position="14"/>
        <end position="74"/>
    </location>
</feature>
<keyword evidence="2 4" id="KW-0238">DNA-binding</keyword>
<evidence type="ECO:0000313" key="7">
    <source>
        <dbReference type="Proteomes" id="UP000737113"/>
    </source>
</evidence>
<protein>
    <submittedName>
        <fullName evidence="6">TetR/AcrR family transcriptional regulator</fullName>
    </submittedName>
</protein>
<dbReference type="PRINTS" id="PR00455">
    <property type="entry name" value="HTHTETR"/>
</dbReference>
<evidence type="ECO:0000313" key="6">
    <source>
        <dbReference type="EMBL" id="NMH65688.1"/>
    </source>
</evidence>
<comment type="caution">
    <text evidence="6">The sequence shown here is derived from an EMBL/GenBank/DDBJ whole genome shotgun (WGS) entry which is preliminary data.</text>
</comment>
<feature type="DNA-binding region" description="H-T-H motif" evidence="4">
    <location>
        <begin position="37"/>
        <end position="56"/>
    </location>
</feature>
<dbReference type="SUPFAM" id="SSF46689">
    <property type="entry name" value="Homeodomain-like"/>
    <property type="match status" value="1"/>
</dbReference>
<proteinExistence type="predicted"/>
<keyword evidence="1" id="KW-0805">Transcription regulation</keyword>
<evidence type="ECO:0000256" key="3">
    <source>
        <dbReference type="ARBA" id="ARBA00023163"/>
    </source>
</evidence>
<keyword evidence="3" id="KW-0804">Transcription</keyword>
<evidence type="ECO:0000256" key="1">
    <source>
        <dbReference type="ARBA" id="ARBA00023015"/>
    </source>
</evidence>
<dbReference type="GO" id="GO:0003677">
    <property type="term" value="F:DNA binding"/>
    <property type="evidence" value="ECO:0007669"/>
    <property type="project" value="UniProtKB-UniRule"/>
</dbReference>
<dbReference type="PANTHER" id="PTHR47506">
    <property type="entry name" value="TRANSCRIPTIONAL REGULATORY PROTEIN"/>
    <property type="match status" value="1"/>
</dbReference>
<keyword evidence="7" id="KW-1185">Reference proteome</keyword>
<evidence type="ECO:0000256" key="4">
    <source>
        <dbReference type="PROSITE-ProRule" id="PRU00335"/>
    </source>
</evidence>
<dbReference type="Proteomes" id="UP000737113">
    <property type="component" value="Unassembled WGS sequence"/>
</dbReference>
<dbReference type="AlphaFoldDB" id="A0A972FT16"/>
<organism evidence="6 7">
    <name type="scientific">Shewanella salipaludis</name>
    <dbReference type="NCBI Taxonomy" id="2723052"/>
    <lineage>
        <taxon>Bacteria</taxon>
        <taxon>Pseudomonadati</taxon>
        <taxon>Pseudomonadota</taxon>
        <taxon>Gammaproteobacteria</taxon>
        <taxon>Alteromonadales</taxon>
        <taxon>Shewanellaceae</taxon>
        <taxon>Shewanella</taxon>
    </lineage>
</organism>
<dbReference type="Gene3D" id="1.10.357.10">
    <property type="entry name" value="Tetracycline Repressor, domain 2"/>
    <property type="match status" value="1"/>
</dbReference>
<dbReference type="RefSeq" id="WP_169564419.1">
    <property type="nucleotide sequence ID" value="NZ_JAAXYH010000007.1"/>
</dbReference>
<accession>A0A972FT16</accession>
<dbReference type="SUPFAM" id="SSF48498">
    <property type="entry name" value="Tetracyclin repressor-like, C-terminal domain"/>
    <property type="match status" value="1"/>
</dbReference>